<gene>
    <name evidence="2" type="ORF">RGQ29_005882</name>
    <name evidence="3" type="ORF">RGQ29_005884</name>
</gene>
<evidence type="ECO:0000313" key="4">
    <source>
        <dbReference type="Proteomes" id="UP001324115"/>
    </source>
</evidence>
<evidence type="ECO:0000313" key="3">
    <source>
        <dbReference type="EMBL" id="KAK4563536.1"/>
    </source>
</evidence>
<dbReference type="EMBL" id="JAXUIC010000011">
    <property type="protein sequence ID" value="KAK4563536.1"/>
    <property type="molecule type" value="Genomic_DNA"/>
</dbReference>
<proteinExistence type="predicted"/>
<name>A0AAN7E5E6_QUERU</name>
<comment type="caution">
    <text evidence="2">The sequence shown here is derived from an EMBL/GenBank/DDBJ whole genome shotgun (WGS) entry which is preliminary data.</text>
</comment>
<feature type="transmembrane region" description="Helical" evidence="1">
    <location>
        <begin position="83"/>
        <end position="104"/>
    </location>
</feature>
<dbReference type="Proteomes" id="UP001324115">
    <property type="component" value="Unassembled WGS sequence"/>
</dbReference>
<keyword evidence="1" id="KW-0812">Transmembrane</keyword>
<keyword evidence="4" id="KW-1185">Reference proteome</keyword>
<protein>
    <submittedName>
        <fullName evidence="2">Uncharacterized protein</fullName>
    </submittedName>
</protein>
<dbReference type="EMBL" id="JAXUIC010000011">
    <property type="protein sequence ID" value="KAK4563534.1"/>
    <property type="molecule type" value="Genomic_DNA"/>
</dbReference>
<accession>A0AAN7E5E6</accession>
<keyword evidence="1" id="KW-0472">Membrane</keyword>
<evidence type="ECO:0000256" key="1">
    <source>
        <dbReference type="SAM" id="Phobius"/>
    </source>
</evidence>
<reference evidence="2 4" key="1">
    <citation type="journal article" date="2023" name="G3 (Bethesda)">
        <title>A haplotype-resolved chromosome-scale genome for Quercus rubra L. provides insights into the genetics of adaptive traits for red oak species.</title>
        <authorList>
            <person name="Kapoor B."/>
            <person name="Jenkins J."/>
            <person name="Schmutz J."/>
            <person name="Zhebentyayeva T."/>
            <person name="Kuelheim C."/>
            <person name="Coggeshall M."/>
            <person name="Heim C."/>
            <person name="Lasky J.R."/>
            <person name="Leites L."/>
            <person name="Islam-Faridi N."/>
            <person name="Romero-Severson J."/>
            <person name="DeLeo V.L."/>
            <person name="Lucas S.M."/>
            <person name="Lazic D."/>
            <person name="Gailing O."/>
            <person name="Carlson J."/>
            <person name="Staton M."/>
        </authorList>
    </citation>
    <scope>NUCLEOTIDE SEQUENCE [LARGE SCALE GENOMIC DNA]</scope>
    <source>
        <strain evidence="2">Pseudo-F2</strain>
    </source>
</reference>
<evidence type="ECO:0000313" key="2">
    <source>
        <dbReference type="EMBL" id="KAK4563534.1"/>
    </source>
</evidence>
<dbReference type="AlphaFoldDB" id="A0AAN7E5E6"/>
<keyword evidence="1" id="KW-1133">Transmembrane helix</keyword>
<sequence>MPKSSPVRCTILALGSRCLQERTTQKHLQGAPEWSRPNTLRRLIRKFAFIITQRIVAANDKHPPIVALHFGTPKMNRITPHNLSILQALTIDTFVGLVVIVRLLSHPQIHCFYNAKGIITYNKIFSIGPL</sequence>
<organism evidence="2 4">
    <name type="scientific">Quercus rubra</name>
    <name type="common">Northern red oak</name>
    <name type="synonym">Quercus borealis</name>
    <dbReference type="NCBI Taxonomy" id="3512"/>
    <lineage>
        <taxon>Eukaryota</taxon>
        <taxon>Viridiplantae</taxon>
        <taxon>Streptophyta</taxon>
        <taxon>Embryophyta</taxon>
        <taxon>Tracheophyta</taxon>
        <taxon>Spermatophyta</taxon>
        <taxon>Magnoliopsida</taxon>
        <taxon>eudicotyledons</taxon>
        <taxon>Gunneridae</taxon>
        <taxon>Pentapetalae</taxon>
        <taxon>rosids</taxon>
        <taxon>fabids</taxon>
        <taxon>Fagales</taxon>
        <taxon>Fagaceae</taxon>
        <taxon>Quercus</taxon>
    </lineage>
</organism>